<proteinExistence type="predicted"/>
<dbReference type="AlphaFoldDB" id="A0A2B4RIZ2"/>
<name>A0A2B4RIZ2_STYPI</name>
<dbReference type="Proteomes" id="UP000225706">
    <property type="component" value="Unassembled WGS sequence"/>
</dbReference>
<keyword evidence="4" id="KW-1185">Reference proteome</keyword>
<comment type="caution">
    <text evidence="3">The sequence shown here is derived from an EMBL/GenBank/DDBJ whole genome shotgun (WGS) entry which is preliminary data.</text>
</comment>
<evidence type="ECO:0000313" key="3">
    <source>
        <dbReference type="EMBL" id="PFX16789.1"/>
    </source>
</evidence>
<reference evidence="4" key="1">
    <citation type="journal article" date="2017" name="bioRxiv">
        <title>Comparative analysis of the genomes of Stylophora pistillata and Acropora digitifera provides evidence for extensive differences between species of corals.</title>
        <authorList>
            <person name="Voolstra C.R."/>
            <person name="Li Y."/>
            <person name="Liew Y.J."/>
            <person name="Baumgarten S."/>
            <person name="Zoccola D."/>
            <person name="Flot J.-F."/>
            <person name="Tambutte S."/>
            <person name="Allemand D."/>
            <person name="Aranda M."/>
        </authorList>
    </citation>
    <scope>NUCLEOTIDE SEQUENCE [LARGE SCALE GENOMIC DNA]</scope>
</reference>
<dbReference type="EMBL" id="LSMT01000518">
    <property type="protein sequence ID" value="PFX16789.1"/>
    <property type="molecule type" value="Genomic_DNA"/>
</dbReference>
<dbReference type="OrthoDB" id="2129233at2759"/>
<accession>A0A2B4RIZ2</accession>
<organism evidence="3 4">
    <name type="scientific">Stylophora pistillata</name>
    <name type="common">Smooth cauliflower coral</name>
    <dbReference type="NCBI Taxonomy" id="50429"/>
    <lineage>
        <taxon>Eukaryota</taxon>
        <taxon>Metazoa</taxon>
        <taxon>Cnidaria</taxon>
        <taxon>Anthozoa</taxon>
        <taxon>Hexacorallia</taxon>
        <taxon>Scleractinia</taxon>
        <taxon>Astrocoeniina</taxon>
        <taxon>Pocilloporidae</taxon>
        <taxon>Stylophora</taxon>
    </lineage>
</organism>
<keyword evidence="2" id="KW-1133">Transmembrane helix</keyword>
<keyword evidence="2" id="KW-0472">Membrane</keyword>
<evidence type="ECO:0000256" key="2">
    <source>
        <dbReference type="SAM" id="Phobius"/>
    </source>
</evidence>
<feature type="region of interest" description="Disordered" evidence="1">
    <location>
        <begin position="145"/>
        <end position="190"/>
    </location>
</feature>
<sequence>MRLKPDAIPTKFIFSAEKPRRKIPHDRQAATTTTKRISETERCLKVSKDTTVDINVIDEQLKSIENTDPIMFKDPLESTESGRPLLVTAVVVLVVLLASFTSLHVLPLFKKIVIPLRFCNDLSSGDTISVDISLEDVDIDQCDAQDSAEQQSVEETGDKPKPNRLSTFMGTHRCKKSTKASYADRGKSTT</sequence>
<protein>
    <submittedName>
        <fullName evidence="3">Uncharacterized protein</fullName>
    </submittedName>
</protein>
<evidence type="ECO:0000313" key="4">
    <source>
        <dbReference type="Proteomes" id="UP000225706"/>
    </source>
</evidence>
<gene>
    <name evidence="3" type="ORF">AWC38_SpisGene18908</name>
</gene>
<feature type="transmembrane region" description="Helical" evidence="2">
    <location>
        <begin position="85"/>
        <end position="109"/>
    </location>
</feature>
<evidence type="ECO:0000256" key="1">
    <source>
        <dbReference type="SAM" id="MobiDB-lite"/>
    </source>
</evidence>
<keyword evidence="2" id="KW-0812">Transmembrane</keyword>